<proteinExistence type="predicted"/>
<dbReference type="EMBL" id="QRHA01000007">
    <property type="protein sequence ID" value="RDV25093.1"/>
    <property type="molecule type" value="Genomic_DNA"/>
</dbReference>
<name>A0A3D8M5R7_9ALTE</name>
<evidence type="ECO:0000256" key="2">
    <source>
        <dbReference type="SAM" id="Phobius"/>
    </source>
</evidence>
<keyword evidence="4" id="KW-1185">Reference proteome</keyword>
<evidence type="ECO:0000313" key="4">
    <source>
        <dbReference type="Proteomes" id="UP000256561"/>
    </source>
</evidence>
<keyword evidence="1" id="KW-0175">Coiled coil</keyword>
<feature type="transmembrane region" description="Helical" evidence="2">
    <location>
        <begin position="6"/>
        <end position="28"/>
    </location>
</feature>
<keyword evidence="2" id="KW-1133">Transmembrane helix</keyword>
<dbReference type="AlphaFoldDB" id="A0A3D8M5R7"/>
<dbReference type="RefSeq" id="WP_115593425.1">
    <property type="nucleotide sequence ID" value="NZ_QRHA01000007.1"/>
</dbReference>
<reference evidence="4" key="1">
    <citation type="submission" date="2018-08" db="EMBL/GenBank/DDBJ databases">
        <authorList>
            <person name="Zhang J."/>
            <person name="Du Z.-J."/>
        </authorList>
    </citation>
    <scope>NUCLEOTIDE SEQUENCE [LARGE SCALE GENOMIC DNA]</scope>
    <source>
        <strain evidence="4">KCTC 52655</strain>
    </source>
</reference>
<dbReference type="InterPro" id="IPR021244">
    <property type="entry name" value="DUF2802"/>
</dbReference>
<evidence type="ECO:0000313" key="3">
    <source>
        <dbReference type="EMBL" id="RDV25093.1"/>
    </source>
</evidence>
<protein>
    <submittedName>
        <fullName evidence="3">DUF2802 domain-containing protein</fullName>
    </submittedName>
</protein>
<keyword evidence="2" id="KW-0812">Transmembrane</keyword>
<keyword evidence="2" id="KW-0472">Membrane</keyword>
<dbReference type="Pfam" id="PF10975">
    <property type="entry name" value="DUF2802"/>
    <property type="match status" value="1"/>
</dbReference>
<accession>A0A3D8M5R7</accession>
<organism evidence="3 4">
    <name type="scientific">Alteromonas aestuariivivens</name>
    <dbReference type="NCBI Taxonomy" id="1938339"/>
    <lineage>
        <taxon>Bacteria</taxon>
        <taxon>Pseudomonadati</taxon>
        <taxon>Pseudomonadota</taxon>
        <taxon>Gammaproteobacteria</taxon>
        <taxon>Alteromonadales</taxon>
        <taxon>Alteromonadaceae</taxon>
        <taxon>Alteromonas/Salinimonas group</taxon>
        <taxon>Alteromonas</taxon>
    </lineage>
</organism>
<sequence length="138" mass="15676">MDYSQLTVISFAVALIALLLVVVSLLRLKSQARLVARELAQSESRFKQLKLELTQALNQREEDHARSVALAKHIQDLQLAQTQLENQLREAKQQDPSMRLYQRAADLVKQGASLEEVMQACDLPRAEAELMMSLHRQP</sequence>
<dbReference type="OrthoDB" id="5600183at2"/>
<dbReference type="Proteomes" id="UP000256561">
    <property type="component" value="Unassembled WGS sequence"/>
</dbReference>
<evidence type="ECO:0000256" key="1">
    <source>
        <dbReference type="SAM" id="Coils"/>
    </source>
</evidence>
<comment type="caution">
    <text evidence="3">The sequence shown here is derived from an EMBL/GenBank/DDBJ whole genome shotgun (WGS) entry which is preliminary data.</text>
</comment>
<gene>
    <name evidence="3" type="ORF">DXV75_10710</name>
</gene>
<feature type="coiled-coil region" evidence="1">
    <location>
        <begin position="39"/>
        <end position="94"/>
    </location>
</feature>